<feature type="domain" description="Ribbon-helix-helix protein CopG" evidence="1">
    <location>
        <begin position="8"/>
        <end position="44"/>
    </location>
</feature>
<dbReference type="Gene3D" id="1.10.1220.10">
    <property type="entry name" value="Met repressor-like"/>
    <property type="match status" value="1"/>
</dbReference>
<dbReference type="CDD" id="cd22231">
    <property type="entry name" value="RHH_NikR_HicB-like"/>
    <property type="match status" value="1"/>
</dbReference>
<dbReference type="InterPro" id="IPR010985">
    <property type="entry name" value="Ribbon_hlx_hlx"/>
</dbReference>
<dbReference type="Pfam" id="PF01402">
    <property type="entry name" value="RHH_1"/>
    <property type="match status" value="1"/>
</dbReference>
<comment type="caution">
    <text evidence="2">The sequence shown here is derived from an EMBL/GenBank/DDBJ whole genome shotgun (WGS) entry which is preliminary data.</text>
</comment>
<name>A0A831UDB7_GEOME</name>
<evidence type="ECO:0000259" key="1">
    <source>
        <dbReference type="Pfam" id="PF01402"/>
    </source>
</evidence>
<protein>
    <submittedName>
        <fullName evidence="2">Ribbon-helix-helix protein, CopG family</fullName>
    </submittedName>
</protein>
<dbReference type="InterPro" id="IPR002145">
    <property type="entry name" value="CopG"/>
</dbReference>
<dbReference type="GO" id="GO:0006355">
    <property type="term" value="P:regulation of DNA-templated transcription"/>
    <property type="evidence" value="ECO:0007669"/>
    <property type="project" value="InterPro"/>
</dbReference>
<dbReference type="InterPro" id="IPR013321">
    <property type="entry name" value="Arc_rbn_hlx_hlx"/>
</dbReference>
<sequence length="80" mass="9130">MAKAKLAVTIDETTLSEVDRLVARRVFPNRSRVIEEAVKEKLARMTHSRLARECALLDPAFEKALAEEGMGEELNEWPEY</sequence>
<gene>
    <name evidence="2" type="ORF">ENQ87_10750</name>
</gene>
<reference evidence="2" key="1">
    <citation type="journal article" date="2020" name="mSystems">
        <title>Genome- and Community-Level Interaction Insights into Carbon Utilization and Element Cycling Functions of Hydrothermarchaeota in Hydrothermal Sediment.</title>
        <authorList>
            <person name="Zhou Z."/>
            <person name="Liu Y."/>
            <person name="Xu W."/>
            <person name="Pan J."/>
            <person name="Luo Z.H."/>
            <person name="Li M."/>
        </authorList>
    </citation>
    <scope>NUCLEOTIDE SEQUENCE [LARGE SCALE GENOMIC DNA]</scope>
    <source>
        <strain evidence="2">SpSt-349</strain>
    </source>
</reference>
<proteinExistence type="predicted"/>
<evidence type="ECO:0000313" key="2">
    <source>
        <dbReference type="EMBL" id="HEN42831.1"/>
    </source>
</evidence>
<organism evidence="2">
    <name type="scientific">Geobacter metallireducens</name>
    <dbReference type="NCBI Taxonomy" id="28232"/>
    <lineage>
        <taxon>Bacteria</taxon>
        <taxon>Pseudomonadati</taxon>
        <taxon>Thermodesulfobacteriota</taxon>
        <taxon>Desulfuromonadia</taxon>
        <taxon>Geobacterales</taxon>
        <taxon>Geobacteraceae</taxon>
        <taxon>Geobacter</taxon>
    </lineage>
</organism>
<dbReference type="EMBL" id="DSOV01000046">
    <property type="protein sequence ID" value="HEN42831.1"/>
    <property type="molecule type" value="Genomic_DNA"/>
</dbReference>
<dbReference type="AlphaFoldDB" id="A0A831UDB7"/>
<accession>A0A831UDB7</accession>
<dbReference type="SUPFAM" id="SSF47598">
    <property type="entry name" value="Ribbon-helix-helix"/>
    <property type="match status" value="1"/>
</dbReference>